<dbReference type="Gene3D" id="3.40.30.10">
    <property type="entry name" value="Glutaredoxin"/>
    <property type="match status" value="1"/>
</dbReference>
<evidence type="ECO:0000313" key="4">
    <source>
        <dbReference type="EMBL" id="KAF7549937.1"/>
    </source>
</evidence>
<keyword evidence="5" id="KW-1185">Reference proteome</keyword>
<dbReference type="EMBL" id="JAANBB010000110">
    <property type="protein sequence ID" value="KAF7549937.1"/>
    <property type="molecule type" value="Genomic_DNA"/>
</dbReference>
<dbReference type="PRINTS" id="PR00421">
    <property type="entry name" value="THIOREDOXIN"/>
</dbReference>
<dbReference type="PROSITE" id="PS51352">
    <property type="entry name" value="THIOREDOXIN_2"/>
    <property type="match status" value="1"/>
</dbReference>
<dbReference type="OrthoDB" id="19690at2759"/>
<dbReference type="AlphaFoldDB" id="A0A9P5LB70"/>
<sequence length="122" mass="12963">MVQQISSTAELQAVFDANTYVAIDFTATWCGPCKQISPIYNGLSETHSVPNSLAFVKVDVDEAQEIAAAYNITAMPTFLFFKDGKQVAVNGKPVIRGADLPSLRAAAEKLGGLAKARAESAL</sequence>
<comment type="similarity">
    <text evidence="1">Belongs to the thioredoxin family.</text>
</comment>
<protein>
    <recommendedName>
        <fullName evidence="3">Thioredoxin domain-containing protein</fullName>
    </recommendedName>
</protein>
<dbReference type="InterPro" id="IPR013766">
    <property type="entry name" value="Thioredoxin_domain"/>
</dbReference>
<reference evidence="4" key="1">
    <citation type="submission" date="2020-03" db="EMBL/GenBank/DDBJ databases">
        <title>Draft Genome Sequence of Cylindrodendrum hubeiense.</title>
        <authorList>
            <person name="Buettner E."/>
            <person name="Kellner H."/>
        </authorList>
    </citation>
    <scope>NUCLEOTIDE SEQUENCE</scope>
    <source>
        <strain evidence="4">IHI 201604</strain>
    </source>
</reference>
<name>A0A9P5LB70_9HYPO</name>
<proteinExistence type="inferred from homology"/>
<dbReference type="InterPro" id="IPR036249">
    <property type="entry name" value="Thioredoxin-like_sf"/>
</dbReference>
<evidence type="ECO:0000256" key="2">
    <source>
        <dbReference type="ARBA" id="ARBA00023157"/>
    </source>
</evidence>
<dbReference type="PANTHER" id="PTHR46115">
    <property type="entry name" value="THIOREDOXIN-LIKE PROTEIN 1"/>
    <property type="match status" value="1"/>
</dbReference>
<dbReference type="CDD" id="cd02947">
    <property type="entry name" value="TRX_family"/>
    <property type="match status" value="1"/>
</dbReference>
<dbReference type="Proteomes" id="UP000722485">
    <property type="component" value="Unassembled WGS sequence"/>
</dbReference>
<evidence type="ECO:0000259" key="3">
    <source>
        <dbReference type="PROSITE" id="PS51352"/>
    </source>
</evidence>
<organism evidence="4 5">
    <name type="scientific">Cylindrodendrum hubeiense</name>
    <dbReference type="NCBI Taxonomy" id="595255"/>
    <lineage>
        <taxon>Eukaryota</taxon>
        <taxon>Fungi</taxon>
        <taxon>Dikarya</taxon>
        <taxon>Ascomycota</taxon>
        <taxon>Pezizomycotina</taxon>
        <taxon>Sordariomycetes</taxon>
        <taxon>Hypocreomycetidae</taxon>
        <taxon>Hypocreales</taxon>
        <taxon>Nectriaceae</taxon>
        <taxon>Cylindrodendrum</taxon>
    </lineage>
</organism>
<comment type="caution">
    <text evidence="4">The sequence shown here is derived from an EMBL/GenBank/DDBJ whole genome shotgun (WGS) entry which is preliminary data.</text>
</comment>
<feature type="domain" description="Thioredoxin" evidence="3">
    <location>
        <begin position="1"/>
        <end position="112"/>
    </location>
</feature>
<keyword evidence="2" id="KW-1015">Disulfide bond</keyword>
<evidence type="ECO:0000256" key="1">
    <source>
        <dbReference type="ARBA" id="ARBA00008987"/>
    </source>
</evidence>
<accession>A0A9P5LB70</accession>
<dbReference type="SUPFAM" id="SSF52833">
    <property type="entry name" value="Thioredoxin-like"/>
    <property type="match status" value="1"/>
</dbReference>
<dbReference type="Pfam" id="PF00085">
    <property type="entry name" value="Thioredoxin"/>
    <property type="match status" value="1"/>
</dbReference>
<evidence type="ECO:0000313" key="5">
    <source>
        <dbReference type="Proteomes" id="UP000722485"/>
    </source>
</evidence>
<gene>
    <name evidence="4" type="ORF">G7Z17_g6049</name>
</gene>